<sequence>MVVERRINLFMRLRQCDPGLHAVDRVVVIAVGLRCTFGMGNAAAGSHPVHVARADHLVRAQRVAVADGAGPQIGDGGQADVRVRAHVDGRTGMHECRAHLVDEHERADAACLQGRDGATDFESADVVHARGDDGGHAGVLAGRDQVVVP</sequence>
<protein>
    <submittedName>
        <fullName evidence="1">Uncharacterized protein</fullName>
    </submittedName>
</protein>
<comment type="caution">
    <text evidence="1">The sequence shown here is derived from an EMBL/GenBank/DDBJ whole genome shotgun (WGS) entry which is preliminary data.</text>
</comment>
<dbReference type="EMBL" id="JAANIU010011590">
    <property type="protein sequence ID" value="KAG1530930.1"/>
    <property type="molecule type" value="Genomic_DNA"/>
</dbReference>
<organism evidence="1 2">
    <name type="scientific">Rhizopus delemar</name>
    <dbReference type="NCBI Taxonomy" id="936053"/>
    <lineage>
        <taxon>Eukaryota</taxon>
        <taxon>Fungi</taxon>
        <taxon>Fungi incertae sedis</taxon>
        <taxon>Mucoromycota</taxon>
        <taxon>Mucoromycotina</taxon>
        <taxon>Mucoromycetes</taxon>
        <taxon>Mucorales</taxon>
        <taxon>Mucorineae</taxon>
        <taxon>Rhizopodaceae</taxon>
        <taxon>Rhizopus</taxon>
    </lineage>
</organism>
<dbReference type="AlphaFoldDB" id="A0A9P6XRG2"/>
<dbReference type="AntiFam" id="ANF00117">
    <property type="entry name" value="Shadow ORF (opposite PRN2)"/>
</dbReference>
<name>A0A9P6XRG2_9FUNG</name>
<accession>A0A9P6XRG2</accession>
<dbReference type="Proteomes" id="UP000740926">
    <property type="component" value="Unassembled WGS sequence"/>
</dbReference>
<evidence type="ECO:0000313" key="1">
    <source>
        <dbReference type="EMBL" id="KAG1530930.1"/>
    </source>
</evidence>
<reference evidence="1 2" key="1">
    <citation type="journal article" date="2020" name="Microb. Genom.">
        <title>Genetic diversity of clinical and environmental Mucorales isolates obtained from an investigation of mucormycosis cases among solid organ transplant recipients.</title>
        <authorList>
            <person name="Nguyen M.H."/>
            <person name="Kaul D."/>
            <person name="Muto C."/>
            <person name="Cheng S.J."/>
            <person name="Richter R.A."/>
            <person name="Bruno V.M."/>
            <person name="Liu G."/>
            <person name="Beyhan S."/>
            <person name="Sundermann A.J."/>
            <person name="Mounaud S."/>
            <person name="Pasculle A.W."/>
            <person name="Nierman W.C."/>
            <person name="Driscoll E."/>
            <person name="Cumbie R."/>
            <person name="Clancy C.J."/>
            <person name="Dupont C.L."/>
        </authorList>
    </citation>
    <scope>NUCLEOTIDE SEQUENCE [LARGE SCALE GENOMIC DNA]</scope>
    <source>
        <strain evidence="1 2">GL24</strain>
    </source>
</reference>
<gene>
    <name evidence="1" type="ORF">G6F50_016998</name>
</gene>
<keyword evidence="2" id="KW-1185">Reference proteome</keyword>
<evidence type="ECO:0000313" key="2">
    <source>
        <dbReference type="Proteomes" id="UP000740926"/>
    </source>
</evidence>
<proteinExistence type="predicted"/>